<dbReference type="GO" id="GO:0005634">
    <property type="term" value="C:nucleus"/>
    <property type="evidence" value="ECO:0007669"/>
    <property type="project" value="InterPro"/>
</dbReference>
<evidence type="ECO:0000256" key="4">
    <source>
        <dbReference type="PROSITE-ProRule" id="PRU00176"/>
    </source>
</evidence>
<feature type="region of interest" description="Disordered" evidence="5">
    <location>
        <begin position="15"/>
        <end position="204"/>
    </location>
</feature>
<keyword evidence="7" id="KW-1185">Reference proteome</keyword>
<protein>
    <submittedName>
        <fullName evidence="8">RRM domain-containing protein</fullName>
    </submittedName>
</protein>
<dbReference type="Pfam" id="PF15519">
    <property type="entry name" value="RBM39linker"/>
    <property type="match status" value="1"/>
</dbReference>
<dbReference type="Proteomes" id="UP000887540">
    <property type="component" value="Unplaced"/>
</dbReference>
<evidence type="ECO:0000313" key="8">
    <source>
        <dbReference type="WBParaSite" id="ACRNAN_scaffold485.g20416.t1"/>
    </source>
</evidence>
<evidence type="ECO:0000256" key="2">
    <source>
        <dbReference type="ARBA" id="ARBA00022737"/>
    </source>
</evidence>
<dbReference type="InterPro" id="IPR035979">
    <property type="entry name" value="RBD_domain_sf"/>
</dbReference>
<proteinExistence type="predicted"/>
<dbReference type="InterPro" id="IPR000504">
    <property type="entry name" value="RRM_dom"/>
</dbReference>
<dbReference type="GO" id="GO:0006397">
    <property type="term" value="P:mRNA processing"/>
    <property type="evidence" value="ECO:0007669"/>
    <property type="project" value="InterPro"/>
</dbReference>
<feature type="compositionally biased region" description="Basic and acidic residues" evidence="5">
    <location>
        <begin position="393"/>
        <end position="402"/>
    </location>
</feature>
<dbReference type="Pfam" id="PF00076">
    <property type="entry name" value="RRM_1"/>
    <property type="match status" value="2"/>
</dbReference>
<dbReference type="InterPro" id="IPR006509">
    <property type="entry name" value="RBM39_SF"/>
</dbReference>
<feature type="compositionally biased region" description="Polar residues" evidence="5">
    <location>
        <begin position="403"/>
        <end position="430"/>
    </location>
</feature>
<evidence type="ECO:0000256" key="1">
    <source>
        <dbReference type="ARBA" id="ARBA00022553"/>
    </source>
</evidence>
<feature type="compositionally biased region" description="Basic residues" evidence="5">
    <location>
        <begin position="46"/>
        <end position="65"/>
    </location>
</feature>
<feature type="domain" description="RRM" evidence="6">
    <location>
        <begin position="213"/>
        <end position="290"/>
    </location>
</feature>
<dbReference type="Gene3D" id="3.30.70.330">
    <property type="match status" value="3"/>
</dbReference>
<name>A0A914E1K7_9BILA</name>
<dbReference type="SUPFAM" id="SSF54928">
    <property type="entry name" value="RNA-binding domain, RBD"/>
    <property type="match status" value="2"/>
</dbReference>
<keyword evidence="2" id="KW-0677">Repeat</keyword>
<sequence>MADEDVDAMLDKALDKIEETDKKNGSAEDMIKDKMSKNKNSEDSKKRRSRSRSKSTERSKKRRRHSSSESSSSNRSSRSKDRSRKRRSRSRSKDRRRKRSSSRDRDRRRRSNSRDRNRRRRSRSNSRSHRNKNRSRSRSSSYSSRNRRSSRSPPPRPRVIDHRGSPPRWRRDRSPPRRPVPGPERRDVMPFTARRSPPPNAKMDMTVEERDDRTVFVQQLARDTRPRDLEEFFSAVGHVRDVRIITDSKTRRSKGIAYVEFWEREAVPLALGLGGQRLLGAPLIIQATMAHMNRDANRGVGGALGFAPIPTFGKLKLCVSNLHPSINEDMLGAIFDPFGKIDRVEIPMADKQNNKGYGYVSFRHADDAKRALEQLNGFELATKPMRVTSVEENAVKNEEESPSKASNGRQPQTVQPKMETQQTTPQKSSDIPTIATQCFMLSNMFDPTAESEEGWDFDVRDDVIDECTDHGGVVHIFVDKASSQGNVYVKCPTVEVAYKSVNALHGRWFAGKVITANYVPVDSYSSLFPDSRAAVSLLKSRPRT</sequence>
<keyword evidence="3 4" id="KW-0694">RNA-binding</keyword>
<evidence type="ECO:0000313" key="7">
    <source>
        <dbReference type="Proteomes" id="UP000887540"/>
    </source>
</evidence>
<feature type="compositionally biased region" description="Basic and acidic residues" evidence="5">
    <location>
        <begin position="15"/>
        <end position="45"/>
    </location>
</feature>
<dbReference type="GO" id="GO:0003723">
    <property type="term" value="F:RNA binding"/>
    <property type="evidence" value="ECO:0007669"/>
    <property type="project" value="UniProtKB-UniRule"/>
</dbReference>
<keyword evidence="1" id="KW-0597">Phosphoprotein</keyword>
<feature type="region of interest" description="Disordered" evidence="5">
    <location>
        <begin position="392"/>
        <end position="430"/>
    </location>
</feature>
<accession>A0A914E1K7</accession>
<dbReference type="PROSITE" id="PS50102">
    <property type="entry name" value="RRM"/>
    <property type="match status" value="2"/>
</dbReference>
<dbReference type="WBParaSite" id="ACRNAN_scaffold485.g20416.t1">
    <property type="protein sequence ID" value="ACRNAN_scaffold485.g20416.t1"/>
    <property type="gene ID" value="ACRNAN_scaffold485.g20416"/>
</dbReference>
<organism evidence="7 8">
    <name type="scientific">Acrobeloides nanus</name>
    <dbReference type="NCBI Taxonomy" id="290746"/>
    <lineage>
        <taxon>Eukaryota</taxon>
        <taxon>Metazoa</taxon>
        <taxon>Ecdysozoa</taxon>
        <taxon>Nematoda</taxon>
        <taxon>Chromadorea</taxon>
        <taxon>Rhabditida</taxon>
        <taxon>Tylenchina</taxon>
        <taxon>Cephalobomorpha</taxon>
        <taxon>Cephaloboidea</taxon>
        <taxon>Cephalobidae</taxon>
        <taxon>Acrobeloides</taxon>
    </lineage>
</organism>
<feature type="compositionally biased region" description="Basic residues" evidence="5">
    <location>
        <begin position="81"/>
        <end position="137"/>
    </location>
</feature>
<dbReference type="CDD" id="cd12285">
    <property type="entry name" value="RRM3_RBM39_like"/>
    <property type="match status" value="1"/>
</dbReference>
<dbReference type="SMART" id="SM00360">
    <property type="entry name" value="RRM"/>
    <property type="match status" value="3"/>
</dbReference>
<evidence type="ECO:0000259" key="6">
    <source>
        <dbReference type="PROSITE" id="PS50102"/>
    </source>
</evidence>
<dbReference type="PANTHER" id="PTHR48036">
    <property type="entry name" value="SPLICING FACTOR (PAD-1), PUTATIVE (AFU_ORTHOLOGUE AFUA_1G15810)-RELATED"/>
    <property type="match status" value="1"/>
</dbReference>
<dbReference type="InterPro" id="IPR029123">
    <property type="entry name" value="RBM39_linker"/>
</dbReference>
<evidence type="ECO:0000256" key="3">
    <source>
        <dbReference type="ARBA" id="ARBA00022884"/>
    </source>
</evidence>
<evidence type="ECO:0000256" key="5">
    <source>
        <dbReference type="SAM" id="MobiDB-lite"/>
    </source>
</evidence>
<dbReference type="InterPro" id="IPR012677">
    <property type="entry name" value="Nucleotide-bd_a/b_plait_sf"/>
</dbReference>
<feature type="domain" description="RRM" evidence="6">
    <location>
        <begin position="315"/>
        <end position="392"/>
    </location>
</feature>
<reference evidence="8" key="1">
    <citation type="submission" date="2022-11" db="UniProtKB">
        <authorList>
            <consortium name="WormBaseParasite"/>
        </authorList>
    </citation>
    <scope>IDENTIFICATION</scope>
</reference>
<dbReference type="AlphaFoldDB" id="A0A914E1K7"/>